<gene>
    <name evidence="1" type="ORF">WH159_13265</name>
</gene>
<dbReference type="Gene3D" id="2.40.10.270">
    <property type="entry name" value="Bacteriophage SPP1 head-tail adaptor protein"/>
    <property type="match status" value="1"/>
</dbReference>
<dbReference type="RefSeq" id="WP_132882247.1">
    <property type="nucleotide sequence ID" value="NZ_JBBGZA010000001.1"/>
</dbReference>
<name>A0ABU8Q7Q2_9SPHN</name>
<dbReference type="InterPro" id="IPR008767">
    <property type="entry name" value="Phage_SPP1_head-tail_adaptor"/>
</dbReference>
<dbReference type="Proteomes" id="UP001380365">
    <property type="component" value="Unassembled WGS sequence"/>
</dbReference>
<evidence type="ECO:0000313" key="2">
    <source>
        <dbReference type="Proteomes" id="UP001380365"/>
    </source>
</evidence>
<dbReference type="Pfam" id="PF05521">
    <property type="entry name" value="Phage_HCP"/>
    <property type="match status" value="1"/>
</dbReference>
<sequence length="113" mass="12391">MSSLAAGRLRHRIEIRRRSRQKDGKGGYTDEWATIATPRAEVASLDGKEGLAEHVLQGVSSYRIVIRYREGIRTDDQVRHGALELNITSAADPHGTREQLVILATTAAALKAS</sequence>
<reference evidence="1 2" key="1">
    <citation type="submission" date="2023-12" db="EMBL/GenBank/DDBJ databases">
        <title>Gut-associated functions are favored during microbiome assembly across C. elegans life.</title>
        <authorList>
            <person name="Zimmermann J."/>
        </authorList>
    </citation>
    <scope>NUCLEOTIDE SEQUENCE [LARGE SCALE GENOMIC DNA]</scope>
    <source>
        <strain evidence="1 2">JUb134</strain>
    </source>
</reference>
<evidence type="ECO:0000313" key="1">
    <source>
        <dbReference type="EMBL" id="MEJ5095504.1"/>
    </source>
</evidence>
<dbReference type="EMBL" id="JBBGZA010000001">
    <property type="protein sequence ID" value="MEJ5095504.1"/>
    <property type="molecule type" value="Genomic_DNA"/>
</dbReference>
<accession>A0ABU8Q7Q2</accession>
<protein>
    <submittedName>
        <fullName evidence="1">Phage head closure protein</fullName>
    </submittedName>
</protein>
<keyword evidence="2" id="KW-1185">Reference proteome</keyword>
<comment type="caution">
    <text evidence="1">The sequence shown here is derived from an EMBL/GenBank/DDBJ whole genome shotgun (WGS) entry which is preliminary data.</text>
</comment>
<proteinExistence type="predicted"/>
<organism evidence="1 2">
    <name type="scientific">Sphingomonas molluscorum</name>
    <dbReference type="NCBI Taxonomy" id="418184"/>
    <lineage>
        <taxon>Bacteria</taxon>
        <taxon>Pseudomonadati</taxon>
        <taxon>Pseudomonadota</taxon>
        <taxon>Alphaproteobacteria</taxon>
        <taxon>Sphingomonadales</taxon>
        <taxon>Sphingomonadaceae</taxon>
        <taxon>Sphingomonas</taxon>
    </lineage>
</organism>
<dbReference type="NCBIfam" id="TIGR01563">
    <property type="entry name" value="gp16_SPP1"/>
    <property type="match status" value="1"/>
</dbReference>
<dbReference type="InterPro" id="IPR038666">
    <property type="entry name" value="SSP1_head-tail_sf"/>
</dbReference>